<dbReference type="PANTHER" id="PTHR43255:SF1">
    <property type="entry name" value="IRON-SULFUR-BINDING OXIDOREDUCTASE FADF-RELATED"/>
    <property type="match status" value="1"/>
</dbReference>
<evidence type="ECO:0000256" key="2">
    <source>
        <dbReference type="ARBA" id="ARBA00022475"/>
    </source>
</evidence>
<evidence type="ECO:0000256" key="8">
    <source>
        <dbReference type="ARBA" id="ARBA00023004"/>
    </source>
</evidence>
<dbReference type="GO" id="GO:0051539">
    <property type="term" value="F:4 iron, 4 sulfur cluster binding"/>
    <property type="evidence" value="ECO:0007669"/>
    <property type="project" value="UniProtKB-KW"/>
</dbReference>
<dbReference type="InterPro" id="IPR036197">
    <property type="entry name" value="NarG-like_sf"/>
</dbReference>
<comment type="subcellular location">
    <subcellularLocation>
        <location evidence="1">Cell membrane</location>
        <topology evidence="1">Multi-pass membrane protein</topology>
    </subcellularLocation>
</comment>
<dbReference type="Gene3D" id="1.10.1060.10">
    <property type="entry name" value="Alpha-helical ferredoxin"/>
    <property type="match status" value="1"/>
</dbReference>
<dbReference type="Gene3D" id="1.20.950.20">
    <property type="entry name" value="Transmembrane di-heme cytochromes, Chain C"/>
    <property type="match status" value="1"/>
</dbReference>
<keyword evidence="2" id="KW-1003">Cell membrane</keyword>
<evidence type="ECO:0000313" key="13">
    <source>
        <dbReference type="EMBL" id="ACM20779.1"/>
    </source>
</evidence>
<dbReference type="EMBL" id="CP001390">
    <property type="protein sequence ID" value="ACM20779.1"/>
    <property type="molecule type" value="Genomic_DNA"/>
</dbReference>
<dbReference type="SUPFAM" id="SSF46548">
    <property type="entry name" value="alpha-helical ferredoxin"/>
    <property type="match status" value="1"/>
</dbReference>
<dbReference type="AlphaFoldDB" id="B9LZZ9"/>
<dbReference type="InterPro" id="IPR017896">
    <property type="entry name" value="4Fe4S_Fe-S-bd"/>
</dbReference>
<dbReference type="PROSITE" id="PS51379">
    <property type="entry name" value="4FE4S_FER_2"/>
    <property type="match status" value="2"/>
</dbReference>
<evidence type="ECO:0000256" key="1">
    <source>
        <dbReference type="ARBA" id="ARBA00004651"/>
    </source>
</evidence>
<dbReference type="Proteomes" id="UP000007721">
    <property type="component" value="Chromosome"/>
</dbReference>
<dbReference type="OrthoDB" id="9794954at2"/>
<dbReference type="PROSITE" id="PS00198">
    <property type="entry name" value="4FE4S_FER_1"/>
    <property type="match status" value="1"/>
</dbReference>
<evidence type="ECO:0000256" key="7">
    <source>
        <dbReference type="ARBA" id="ARBA00023002"/>
    </source>
</evidence>
<dbReference type="HOGENOM" id="CLU_005304_1_0_7"/>
<dbReference type="eggNOG" id="COG0247">
    <property type="taxonomic scope" value="Bacteria"/>
</dbReference>
<proteinExistence type="predicted"/>
<dbReference type="InterPro" id="IPR009051">
    <property type="entry name" value="Helical_ferredxn"/>
</dbReference>
<feature type="transmembrane region" description="Helical" evidence="11">
    <location>
        <begin position="152"/>
        <end position="175"/>
    </location>
</feature>
<feature type="domain" description="4Fe-4S ferredoxin-type" evidence="12">
    <location>
        <begin position="281"/>
        <end position="312"/>
    </location>
</feature>
<accession>B9LZZ9</accession>
<evidence type="ECO:0000256" key="9">
    <source>
        <dbReference type="ARBA" id="ARBA00023014"/>
    </source>
</evidence>
<dbReference type="InterPro" id="IPR023234">
    <property type="entry name" value="NarG-like_domain"/>
</dbReference>
<evidence type="ECO:0000259" key="12">
    <source>
        <dbReference type="PROSITE" id="PS51379"/>
    </source>
</evidence>
<dbReference type="KEGG" id="geo:Geob_2426"/>
<dbReference type="Pfam" id="PF02754">
    <property type="entry name" value="CCG"/>
    <property type="match status" value="2"/>
</dbReference>
<feature type="transmembrane region" description="Helical" evidence="11">
    <location>
        <begin position="6"/>
        <end position="31"/>
    </location>
</feature>
<keyword evidence="8" id="KW-0408">Iron</keyword>
<dbReference type="Pfam" id="PF13183">
    <property type="entry name" value="Fer4_8"/>
    <property type="match status" value="1"/>
</dbReference>
<dbReference type="GO" id="GO:0046872">
    <property type="term" value="F:metal ion binding"/>
    <property type="evidence" value="ECO:0007669"/>
    <property type="project" value="UniProtKB-KW"/>
</dbReference>
<feature type="transmembrane region" description="Helical" evidence="11">
    <location>
        <begin position="85"/>
        <end position="106"/>
    </location>
</feature>
<keyword evidence="10 11" id="KW-0472">Membrane</keyword>
<evidence type="ECO:0000256" key="4">
    <source>
        <dbReference type="ARBA" id="ARBA00022692"/>
    </source>
</evidence>
<evidence type="ECO:0000256" key="3">
    <source>
        <dbReference type="ARBA" id="ARBA00022485"/>
    </source>
</evidence>
<reference evidence="13 14" key="1">
    <citation type="submission" date="2009-01" db="EMBL/GenBank/DDBJ databases">
        <title>Complete sequence of Geobacter sp. FRC-32.</title>
        <authorList>
            <consortium name="US DOE Joint Genome Institute"/>
            <person name="Lucas S."/>
            <person name="Copeland A."/>
            <person name="Lapidus A."/>
            <person name="Glavina del Rio T."/>
            <person name="Dalin E."/>
            <person name="Tice H."/>
            <person name="Bruce D."/>
            <person name="Goodwin L."/>
            <person name="Pitluck S."/>
            <person name="Saunders E."/>
            <person name="Brettin T."/>
            <person name="Detter J.C."/>
            <person name="Han C."/>
            <person name="Larimer F."/>
            <person name="Land M."/>
            <person name="Hauser L."/>
            <person name="Kyrpides N."/>
            <person name="Ovchinnikova G."/>
            <person name="Kostka J."/>
            <person name="Richardson P."/>
        </authorList>
    </citation>
    <scope>NUCLEOTIDE SEQUENCE [LARGE SCALE GENOMIC DNA]</scope>
    <source>
        <strain evidence="14">DSM 22248 / JCM 15807 / FRC-32</strain>
    </source>
</reference>
<dbReference type="STRING" id="316067.Geob_2426"/>
<keyword evidence="4 11" id="KW-0812">Transmembrane</keyword>
<keyword evidence="5" id="KW-0479">Metal-binding</keyword>
<evidence type="ECO:0000256" key="10">
    <source>
        <dbReference type="ARBA" id="ARBA00023136"/>
    </source>
</evidence>
<dbReference type="Pfam" id="PF02665">
    <property type="entry name" value="Nitrate_red_gam"/>
    <property type="match status" value="1"/>
</dbReference>
<gene>
    <name evidence="13" type="ordered locus">Geob_2426</name>
</gene>
<dbReference type="InterPro" id="IPR004017">
    <property type="entry name" value="Cys_rich_dom"/>
</dbReference>
<evidence type="ECO:0000256" key="11">
    <source>
        <dbReference type="SAM" id="Phobius"/>
    </source>
</evidence>
<dbReference type="GO" id="GO:0005886">
    <property type="term" value="C:plasma membrane"/>
    <property type="evidence" value="ECO:0007669"/>
    <property type="project" value="UniProtKB-SubCell"/>
</dbReference>
<feature type="transmembrane region" description="Helical" evidence="11">
    <location>
        <begin position="211"/>
        <end position="229"/>
    </location>
</feature>
<keyword evidence="14" id="KW-1185">Reference proteome</keyword>
<protein>
    <submittedName>
        <fullName evidence="13">Electron transfer flavoprotein-associated cytochrome b and CCG domain pair iron-sulfur cluster-binding oxidoreductase</fullName>
    </submittedName>
</protein>
<evidence type="ECO:0000256" key="6">
    <source>
        <dbReference type="ARBA" id="ARBA00022989"/>
    </source>
</evidence>
<dbReference type="RefSeq" id="WP_012647508.1">
    <property type="nucleotide sequence ID" value="NC_011979.1"/>
</dbReference>
<feature type="transmembrane region" description="Helical" evidence="11">
    <location>
        <begin position="118"/>
        <end position="140"/>
    </location>
</feature>
<dbReference type="InterPro" id="IPR017900">
    <property type="entry name" value="4Fe4S_Fe_S_CS"/>
</dbReference>
<name>B9LZZ9_GEODF</name>
<feature type="domain" description="4Fe-4S ferredoxin-type" evidence="12">
    <location>
        <begin position="334"/>
        <end position="364"/>
    </location>
</feature>
<sequence>MERVPYWNINFGLLIDILSLPALAVFGYGIYRHWLRIRQGKANVKLGLTLEALKVGPLYLRSFLTRGIVGTRIYKKLFTGVAHGLLFWGMVVLTVGTVLVFANVLFGIPVFRGEFNRLFMGAFLDAAGLAALAGVLFLLVRRLLPPERLTCFKANTGFILMEVGIIAIIVTGFFIEGARIAQNGADPGSFVGNWLAAQLAGSGALSAVHRYLWWTHGLIALALIAYIPYSPLVHLVLAPANAGLDVPVPGPKMGVMDFEAFEGEGEETPSLGVSKLADFSRKNLLDISTCLKCGRCHEVCPAAQTGKKLSPKGVMVTLAEYLHEGRMEDESLLETITTDAIFNCTTCAACMEACPVAVNQPNAILRMRQHLLMERSEMPEIMGQANRSLEARHHPFIGTGFGPNDWRKGLDVPIFEKGKTEYLLWIGCSVAYEERAQHIGRAMVAILKNAGVSFGILEENRCTGDPAKQMGNEFLFTEIAGQNIEEFNELGVTRVITMCPHCFNSFTRHYPLLGAKFDVIPHAVVIRDLIEAGKITLANSGQAICYHDPCYLGRHNRLLSEPRQVVASVGQLVEMPRNGCESFCCGAGGGNYWTEEEGTRINQTRAKEALDTGAKTIATACPFCMLMLTDGLKKFTEEQLVKDIAELVCSQMEQKTESVSP</sequence>
<keyword evidence="6 11" id="KW-1133">Transmembrane helix</keyword>
<evidence type="ECO:0000256" key="5">
    <source>
        <dbReference type="ARBA" id="ARBA00022723"/>
    </source>
</evidence>
<dbReference type="PANTHER" id="PTHR43255">
    <property type="entry name" value="IRON-SULFUR-BINDING OXIDOREDUCTASE FADF-RELATED-RELATED"/>
    <property type="match status" value="1"/>
</dbReference>
<dbReference type="SUPFAM" id="SSF103501">
    <property type="entry name" value="Respiratory nitrate reductase 1 gamma chain"/>
    <property type="match status" value="1"/>
</dbReference>
<keyword evidence="9" id="KW-0411">Iron-sulfur</keyword>
<evidence type="ECO:0000313" key="14">
    <source>
        <dbReference type="Proteomes" id="UP000007721"/>
    </source>
</evidence>
<dbReference type="InterPro" id="IPR051460">
    <property type="entry name" value="HdrC_iron-sulfur_subunit"/>
</dbReference>
<keyword evidence="7" id="KW-0560">Oxidoreductase</keyword>
<keyword evidence="3" id="KW-0004">4Fe-4S</keyword>
<organism evidence="13 14">
    <name type="scientific">Geotalea daltonii (strain DSM 22248 / JCM 15807 / FRC-32)</name>
    <name type="common">Geobacter daltonii</name>
    <dbReference type="NCBI Taxonomy" id="316067"/>
    <lineage>
        <taxon>Bacteria</taxon>
        <taxon>Pseudomonadati</taxon>
        <taxon>Thermodesulfobacteriota</taxon>
        <taxon>Desulfuromonadia</taxon>
        <taxon>Geobacterales</taxon>
        <taxon>Geobacteraceae</taxon>
        <taxon>Geotalea</taxon>
    </lineage>
</organism>
<dbReference type="GO" id="GO:0016491">
    <property type="term" value="F:oxidoreductase activity"/>
    <property type="evidence" value="ECO:0007669"/>
    <property type="project" value="UniProtKB-KW"/>
</dbReference>